<dbReference type="GO" id="GO:0005525">
    <property type="term" value="F:GTP binding"/>
    <property type="evidence" value="ECO:0007669"/>
    <property type="project" value="InterPro"/>
</dbReference>
<sequence>MRLAAQKLQLVASRLAGCRTSRAGAASFNAVQRAAHRVAGRAPREAAARWPARRPVARASAAHEAGPDGSTSRPGYEADLQLPTHCSGCGVELQQEEPEAPGFFQVPKRLLEQLAAEGDLDGAGLEEDDSELVFDDVGLEADEAGAEAAAGQEQAGVAGEAAAGPGEVQEAASTSGRDPEEEAKWAAFDEMVESWLGGSKPARVEVASYAEQEEGQGTGGSSVLCARCFSLRHYGSVKSEAAEAELPAFDFERRVGLKIQLQKFRRSVVLCVVDVADFDGSLPRQALRSILPPDLQQGPLDVGRPLPLGFRLLVAVNKADLLPKQVTPARLEKWVRRRMAQAGLPRPSAVHVVSSTKQRGVRELLSDLQAAVGVRGDVWVVGAQNAGKSSLINAMRQVARLPRDKDVTTAPLPGTTLGMLRVTGLLPTGCKMLDTPGVPHAHQLSGHLTADEMRMVLPRRQLKPRTFRIGAGQTVMIGGLARVDVVDSPGATLYLSVFASDEIVCHLGKTETAEERYAMHAGGKLCPPLGGEQRMAAFPPLRPTEVTAEGDSWKASSKDVAIAGLGWVGVGVSGTAALRVWAPPGVAVTTHDALVPDYARDLERPGFGVALTEVGKNRREEEARQFKAAKQQQRKGRQGAKRAAAAGS</sequence>
<protein>
    <submittedName>
        <fullName evidence="4">Uncharacterized protein</fullName>
    </submittedName>
</protein>
<organism evidence="5">
    <name type="scientific">Chlorella variabilis</name>
    <name type="common">Green alga</name>
    <dbReference type="NCBI Taxonomy" id="554065"/>
    <lineage>
        <taxon>Eukaryota</taxon>
        <taxon>Viridiplantae</taxon>
        <taxon>Chlorophyta</taxon>
        <taxon>core chlorophytes</taxon>
        <taxon>Trebouxiophyceae</taxon>
        <taxon>Chlorellales</taxon>
        <taxon>Chlorellaceae</taxon>
        <taxon>Chlorella clade</taxon>
        <taxon>Chlorella</taxon>
    </lineage>
</organism>
<dbReference type="SUPFAM" id="SSF52540">
    <property type="entry name" value="P-loop containing nucleoside triphosphate hydrolases"/>
    <property type="match status" value="1"/>
</dbReference>
<dbReference type="PANTHER" id="PTHR46434">
    <property type="entry name" value="GENETIC INTERACTOR OF PROHIBITINS 3, MITOCHONDRIAL"/>
    <property type="match status" value="1"/>
</dbReference>
<name>E1ZQ95_CHLVA</name>
<proteinExistence type="predicted"/>
<dbReference type="InParanoid" id="E1ZQ95"/>
<dbReference type="GO" id="GO:0005739">
    <property type="term" value="C:mitochondrion"/>
    <property type="evidence" value="ECO:0007669"/>
    <property type="project" value="TreeGrafter"/>
</dbReference>
<feature type="region of interest" description="Disordered" evidence="1">
    <location>
        <begin position="618"/>
        <end position="648"/>
    </location>
</feature>
<dbReference type="InterPro" id="IPR050896">
    <property type="entry name" value="Mito_lipid_metab_GTPase"/>
</dbReference>
<dbReference type="STRING" id="554065.E1ZQ95"/>
<dbReference type="EMBL" id="GL433859">
    <property type="protein sequence ID" value="EFN51894.1"/>
    <property type="molecule type" value="Genomic_DNA"/>
</dbReference>
<keyword evidence="5" id="KW-1185">Reference proteome</keyword>
<dbReference type="Pfam" id="PF01926">
    <property type="entry name" value="MMR_HSR1"/>
    <property type="match status" value="1"/>
</dbReference>
<evidence type="ECO:0000256" key="1">
    <source>
        <dbReference type="SAM" id="MobiDB-lite"/>
    </source>
</evidence>
<dbReference type="InterPro" id="IPR006073">
    <property type="entry name" value="GTP-bd"/>
</dbReference>
<dbReference type="RefSeq" id="XP_005843996.1">
    <property type="nucleotide sequence ID" value="XM_005843934.1"/>
</dbReference>
<evidence type="ECO:0000259" key="2">
    <source>
        <dbReference type="Pfam" id="PF01926"/>
    </source>
</evidence>
<feature type="compositionally biased region" description="Low complexity" evidence="1">
    <location>
        <begin position="146"/>
        <end position="172"/>
    </location>
</feature>
<reference evidence="4 5" key="1">
    <citation type="journal article" date="2010" name="Plant Cell">
        <title>The Chlorella variabilis NC64A genome reveals adaptation to photosymbiosis, coevolution with viruses, and cryptic sex.</title>
        <authorList>
            <person name="Blanc G."/>
            <person name="Duncan G."/>
            <person name="Agarkova I."/>
            <person name="Borodovsky M."/>
            <person name="Gurnon J."/>
            <person name="Kuo A."/>
            <person name="Lindquist E."/>
            <person name="Lucas S."/>
            <person name="Pangilinan J."/>
            <person name="Polle J."/>
            <person name="Salamov A."/>
            <person name="Terry A."/>
            <person name="Yamada T."/>
            <person name="Dunigan D.D."/>
            <person name="Grigoriev I.V."/>
            <person name="Claverie J.M."/>
            <person name="Van Etten J.L."/>
        </authorList>
    </citation>
    <scope>NUCLEOTIDE SEQUENCE [LARGE SCALE GENOMIC DNA]</scope>
    <source>
        <strain evidence="4 5">NC64A</strain>
    </source>
</reference>
<feature type="domain" description="G" evidence="2">
    <location>
        <begin position="378"/>
        <end position="442"/>
    </location>
</feature>
<dbReference type="OrthoDB" id="1696305at2759"/>
<dbReference type="InterPro" id="IPR027417">
    <property type="entry name" value="P-loop_NTPase"/>
</dbReference>
<evidence type="ECO:0000259" key="3">
    <source>
        <dbReference type="Pfam" id="PF21516"/>
    </source>
</evidence>
<dbReference type="GeneID" id="17351421"/>
<dbReference type="Gene3D" id="3.40.50.300">
    <property type="entry name" value="P-loop containing nucleotide triphosphate hydrolases"/>
    <property type="match status" value="1"/>
</dbReference>
<evidence type="ECO:0000313" key="4">
    <source>
        <dbReference type="EMBL" id="EFN51894.1"/>
    </source>
</evidence>
<dbReference type="PANTHER" id="PTHR46434:SF1">
    <property type="entry name" value="GENETIC INTERACTOR OF PROHIBITINS 3, MITOCHONDRIAL"/>
    <property type="match status" value="1"/>
</dbReference>
<dbReference type="AlphaFoldDB" id="E1ZQ95"/>
<gene>
    <name evidence="4" type="ORF">CHLNCDRAFT_139489</name>
</gene>
<accession>E1ZQ95</accession>
<evidence type="ECO:0000313" key="5">
    <source>
        <dbReference type="Proteomes" id="UP000008141"/>
    </source>
</evidence>
<dbReference type="Proteomes" id="UP000008141">
    <property type="component" value="Unassembled WGS sequence"/>
</dbReference>
<dbReference type="CDD" id="cd01855">
    <property type="entry name" value="YqeH"/>
    <property type="match status" value="1"/>
</dbReference>
<dbReference type="KEGG" id="cvr:CHLNCDRAFT_139489"/>
<dbReference type="eggNOG" id="KOG1249">
    <property type="taxonomic scope" value="Eukaryota"/>
</dbReference>
<dbReference type="FunCoup" id="E1ZQ95">
    <property type="interactions" value="1506"/>
</dbReference>
<feature type="domain" description="NOA1/YqeH-like C-terminal" evidence="3">
    <location>
        <begin position="496"/>
        <end position="594"/>
    </location>
</feature>
<dbReference type="Pfam" id="PF21516">
    <property type="entry name" value="YqeH-like_C"/>
    <property type="match status" value="1"/>
</dbReference>
<dbReference type="OMA" id="MVFDMAA"/>
<feature type="region of interest" description="Disordered" evidence="1">
    <location>
        <begin position="51"/>
        <end position="77"/>
    </location>
</feature>
<dbReference type="InterPro" id="IPR048422">
    <property type="entry name" value="NOA1/YqeH-like_C"/>
</dbReference>
<feature type="region of interest" description="Disordered" evidence="1">
    <location>
        <begin position="144"/>
        <end position="180"/>
    </location>
</feature>